<name>A0A3A5MAC9_9MICO</name>
<protein>
    <recommendedName>
        <fullName evidence="4">Bacteriocin-protection protein</fullName>
    </recommendedName>
</protein>
<accession>A0A3A5MAC9</accession>
<proteinExistence type="predicted"/>
<dbReference type="OrthoDB" id="9796999at2"/>
<evidence type="ECO:0000313" key="3">
    <source>
        <dbReference type="Proteomes" id="UP000272015"/>
    </source>
</evidence>
<dbReference type="EMBL" id="QZVS01000096">
    <property type="protein sequence ID" value="RJT85315.1"/>
    <property type="molecule type" value="Genomic_DNA"/>
</dbReference>
<sequence length="239" mass="26212">MTTTIGTPGGTPERPALFFASPEEFRAWLEANHATATELWMVLNKKHVPGRGLTWEQAVPEALCFGWIDSVSQRIDEDARRQRWTPRKPSSIWSSVNIAWIEKLTAEGRMHEAGLAAFARRRADKSGVYAHENPHEDLPPQAAARLAANPAATAFWEAATVTYRHQVTHWALSAKQAATRERRLAQLIDDSAAGLLVPFQRFGDTPKWAERAAAAAQAAASASSTASPTSDAHNEGPRE</sequence>
<organism evidence="2 3">
    <name type="scientific">Cryobacterium melibiosiphilum</name>
    <dbReference type="NCBI Taxonomy" id="995039"/>
    <lineage>
        <taxon>Bacteria</taxon>
        <taxon>Bacillati</taxon>
        <taxon>Actinomycetota</taxon>
        <taxon>Actinomycetes</taxon>
        <taxon>Micrococcales</taxon>
        <taxon>Microbacteriaceae</taxon>
        <taxon>Cryobacterium</taxon>
    </lineage>
</organism>
<comment type="caution">
    <text evidence="2">The sequence shown here is derived from an EMBL/GenBank/DDBJ whole genome shotgun (WGS) entry which is preliminary data.</text>
</comment>
<evidence type="ECO:0008006" key="4">
    <source>
        <dbReference type="Google" id="ProtNLM"/>
    </source>
</evidence>
<feature type="region of interest" description="Disordered" evidence="1">
    <location>
        <begin position="213"/>
        <end position="239"/>
    </location>
</feature>
<keyword evidence="3" id="KW-1185">Reference proteome</keyword>
<gene>
    <name evidence="2" type="ORF">D6T64_20245</name>
</gene>
<dbReference type="AlphaFoldDB" id="A0A3A5MAC9"/>
<evidence type="ECO:0000313" key="2">
    <source>
        <dbReference type="EMBL" id="RJT85315.1"/>
    </source>
</evidence>
<reference evidence="2 3" key="1">
    <citation type="submission" date="2018-09" db="EMBL/GenBank/DDBJ databases">
        <title>Novel species of Cryobacterium.</title>
        <authorList>
            <person name="Liu Q."/>
            <person name="Xin Y.-H."/>
        </authorList>
    </citation>
    <scope>NUCLEOTIDE SEQUENCE [LARGE SCALE GENOMIC DNA]</scope>
    <source>
        <strain evidence="2 3">Hh39</strain>
    </source>
</reference>
<evidence type="ECO:0000256" key="1">
    <source>
        <dbReference type="SAM" id="MobiDB-lite"/>
    </source>
</evidence>
<dbReference type="Pfam" id="PF13376">
    <property type="entry name" value="OmdA"/>
    <property type="match status" value="1"/>
</dbReference>
<feature type="compositionally biased region" description="Low complexity" evidence="1">
    <location>
        <begin position="213"/>
        <end position="231"/>
    </location>
</feature>
<dbReference type="Proteomes" id="UP000272015">
    <property type="component" value="Unassembled WGS sequence"/>
</dbReference>
<dbReference type="RefSeq" id="WP_119976536.1">
    <property type="nucleotide sequence ID" value="NZ_JBHSQA010000004.1"/>
</dbReference>